<evidence type="ECO:0000313" key="2">
    <source>
        <dbReference type="Proteomes" id="UP000474175"/>
    </source>
</evidence>
<accession>A0A6L9LAH7</accession>
<organism evidence="1 2">
    <name type="scientific">Spirosoma terrae</name>
    <dbReference type="NCBI Taxonomy" id="1968276"/>
    <lineage>
        <taxon>Bacteria</taxon>
        <taxon>Pseudomonadati</taxon>
        <taxon>Bacteroidota</taxon>
        <taxon>Cytophagia</taxon>
        <taxon>Cytophagales</taxon>
        <taxon>Cytophagaceae</taxon>
        <taxon>Spirosoma</taxon>
    </lineage>
</organism>
<dbReference type="RefSeq" id="WP_163950767.1">
    <property type="nucleotide sequence ID" value="NZ_JAAFZH010000007.1"/>
</dbReference>
<comment type="caution">
    <text evidence="1">The sequence shown here is derived from an EMBL/GenBank/DDBJ whole genome shotgun (WGS) entry which is preliminary data.</text>
</comment>
<name>A0A6L9LAH7_9BACT</name>
<proteinExistence type="predicted"/>
<gene>
    <name evidence="1" type="ORF">GK108_16570</name>
</gene>
<protein>
    <submittedName>
        <fullName evidence="1">Uncharacterized protein</fullName>
    </submittedName>
</protein>
<sequence length="395" mass="45356">MKTVLLVLLLFPVMVWGQRVRVTPEDLARKQSFLLLRDGIVVRGQVIRQDSLLTTVRKSGGNLTFVENEQLIGIMPIRPRTNGATTLSYQVFVFRDSSRVEGRFVRQDSTMITVRKRNGQLTYFEPELLLRVDSVNVATADSGRTFINQFSPWLLIGQTAYNPEKGRFYYRNKWVLLNEVEYGITRNWSVGASYSLNPPMFVEKLDTYQATASYQGNTIELNSKLSASIGRKFRAGLTVAYQPKTSSYFYKNGKWTVQALATFGTSQRNVTVGYGIINRGRQNVYPPWSSAWPPPYTEERIPDQSFITLGIVQKILPNLTLLSDNRINLGKRFFSYDDRGERATLSFALRLDRRRHSFDLGAYSFLYRNNYFWDGKKVRIVPYIGYNLMIGGKVK</sequence>
<dbReference type="Proteomes" id="UP000474175">
    <property type="component" value="Unassembled WGS sequence"/>
</dbReference>
<reference evidence="1 2" key="1">
    <citation type="submission" date="2020-02" db="EMBL/GenBank/DDBJ databases">
        <title>Draft genome sequence of two Spirosoma agri KCTC 52727 and Spirosoma terrae KCTC 52035.</title>
        <authorList>
            <person name="Rojas J."/>
            <person name="Ambika Manirajan B."/>
            <person name="Suarez C."/>
            <person name="Ratering S."/>
            <person name="Schnell S."/>
        </authorList>
    </citation>
    <scope>NUCLEOTIDE SEQUENCE [LARGE SCALE GENOMIC DNA]</scope>
    <source>
        <strain evidence="1 2">KCTC 52035</strain>
    </source>
</reference>
<keyword evidence="2" id="KW-1185">Reference proteome</keyword>
<dbReference type="AlphaFoldDB" id="A0A6L9LAH7"/>
<evidence type="ECO:0000313" key="1">
    <source>
        <dbReference type="EMBL" id="NDU96497.1"/>
    </source>
</evidence>
<dbReference type="EMBL" id="JAAFZH010000007">
    <property type="protein sequence ID" value="NDU96497.1"/>
    <property type="molecule type" value="Genomic_DNA"/>
</dbReference>